<organism evidence="1">
    <name type="scientific">Solanum lycopersicum</name>
    <name type="common">Tomato</name>
    <name type="synonym">Lycopersicon esculentum</name>
    <dbReference type="NCBI Taxonomy" id="4081"/>
    <lineage>
        <taxon>Eukaryota</taxon>
        <taxon>Viridiplantae</taxon>
        <taxon>Streptophyta</taxon>
        <taxon>Embryophyta</taxon>
        <taxon>Tracheophyta</taxon>
        <taxon>Spermatophyta</taxon>
        <taxon>Magnoliopsida</taxon>
        <taxon>eudicotyledons</taxon>
        <taxon>Gunneridae</taxon>
        <taxon>Pentapetalae</taxon>
        <taxon>asterids</taxon>
        <taxon>lamiids</taxon>
        <taxon>Solanales</taxon>
        <taxon>Solanaceae</taxon>
        <taxon>Solanoideae</taxon>
        <taxon>Solaneae</taxon>
        <taxon>Solanum</taxon>
        <taxon>Solanum subgen. Lycopersicon</taxon>
    </lineage>
</organism>
<reference evidence="1" key="2">
    <citation type="submission" date="2019-01" db="UniProtKB">
        <authorList>
            <consortium name="EnsemblPlants"/>
        </authorList>
    </citation>
    <scope>IDENTIFICATION</scope>
    <source>
        <strain evidence="1">cv. Heinz 1706</strain>
    </source>
</reference>
<dbReference type="AlphaFoldDB" id="A0A3Q7JP84"/>
<sequence length="113" mass="13030">MSRQNILLLISIKRDRPREECTPDKNVPMKVSSDVVEQVKQNCLKNGIIDLWGSKKSLKCQPLSKGVTEWSFLDSEQFHILHEFDMLKEPTVICCYLFVYSKSLNSPIITART</sequence>
<dbReference type="Gramene" id="Solyc11g067215.1.1">
    <property type="protein sequence ID" value="Solyc11g067215.1.1"/>
    <property type="gene ID" value="Solyc11g067215.1"/>
</dbReference>
<protein>
    <submittedName>
        <fullName evidence="1">Uncharacterized protein</fullName>
    </submittedName>
</protein>
<reference evidence="1" key="1">
    <citation type="journal article" date="2012" name="Nature">
        <title>The tomato genome sequence provides insights into fleshy fruit evolution.</title>
        <authorList>
            <consortium name="Tomato Genome Consortium"/>
        </authorList>
    </citation>
    <scope>NUCLEOTIDE SEQUENCE [LARGE SCALE GENOMIC DNA]</scope>
    <source>
        <strain evidence="1">cv. Heinz 1706</strain>
    </source>
</reference>
<dbReference type="InParanoid" id="A0A3Q7JP84"/>
<proteinExistence type="predicted"/>
<accession>A0A3Q7JP84</accession>
<dbReference type="Proteomes" id="UP000004994">
    <property type="component" value="Chromosome 11"/>
</dbReference>
<name>A0A3Q7JP84_SOLLC</name>
<keyword evidence="2" id="KW-1185">Reference proteome</keyword>
<evidence type="ECO:0000313" key="2">
    <source>
        <dbReference type="Proteomes" id="UP000004994"/>
    </source>
</evidence>
<evidence type="ECO:0000313" key="1">
    <source>
        <dbReference type="EnsemblPlants" id="Solyc11g067215.1.1"/>
    </source>
</evidence>
<dbReference type="EnsemblPlants" id="Solyc11g067215.1.1">
    <property type="protein sequence ID" value="Solyc11g067215.1.1"/>
    <property type="gene ID" value="Solyc11g067215.1"/>
</dbReference>